<organism evidence="1">
    <name type="scientific">Heterobasidion ambi-like virus 14</name>
    <dbReference type="NCBI Taxonomy" id="3075968"/>
    <lineage>
        <taxon>Viruses</taxon>
        <taxon>Riboviria</taxon>
    </lineage>
</organism>
<accession>A0AA96C6A7</accession>
<protein>
    <submittedName>
        <fullName evidence="1">Uncharacterized protein</fullName>
    </submittedName>
</protein>
<sequence>MGGSQHHSVSLKRTAQFVLKDLQSPLLFKNPTFTMSDILFFVLQKQTSQKALTIFASKGLEGSIPSVMHDIPLIAYEEPIHAFSSSFMANHIGAFANAYEKQLPVVSLNKWRFFDAFKAIPFDAQFLGIPRVKTRAMKGKEEEQDEFFTRCGFTRAQSGQVKIFLGTPSPMFLKEAAPFLLEATTQCEKGITNMLGLFAFIKIVKAVKFIAHMSNHVIAAPDTIGLFFAPDAPTDRMAVEDDEDENDIVLLGNKLMGSSKSWDEKKVEFSGFNLKSLVSICDGIPTVLPLSKEIPVHVSGPVEECLFSEGIPIPYFHGSLIGDMRSVISFFQTVALPLFGPDQIKANESFQDFRHGCQFLESTKKGMALTHLVKCLELAIQCNRGIYFCIEGEEYCGSVIGGSDFSILLKNKAYKALSGSSFQSSMAAIKGHESHVRKLAVLLSDLKLKVATDDGDEVEKVTRKQLMTSRQVYVEIKRRILRLNDDAENKTEKDLLELVEKCTFDTNYLAVTAEHVLQAFDQVLNPKKSVWPDTTPLYLPGCILTDSHTAFILSAFGRYAPSLLASKGDEVLIPKDDKRDEDPALQAHPRIPNQKVMDYVAYHMKPISNAAADLERVVKKRLVVAETTLKGGPAKSSGRFGGKEREVIWYGLAALLKDVKVEKKGKKRAVEGGDDRDPKRKKQLERAAEMFLESMW</sequence>
<dbReference type="EMBL" id="OR343734">
    <property type="protein sequence ID" value="WNH24525.1"/>
    <property type="molecule type" value="Genomic_RNA"/>
</dbReference>
<evidence type="ECO:0000313" key="1">
    <source>
        <dbReference type="EMBL" id="WNH24525.1"/>
    </source>
</evidence>
<proteinExistence type="predicted"/>
<reference evidence="1" key="1">
    <citation type="submission" date="2023-07" db="EMBL/GenBank/DDBJ databases">
        <authorList>
            <person name="Kashif M."/>
            <person name="Roininen E."/>
            <person name="Poimala A."/>
            <person name="Vainio E.J."/>
            <person name="Hantula J."/>
            <person name="Sutela S."/>
        </authorList>
    </citation>
    <scope>NUCLEOTIDE SEQUENCE</scope>
    <source>
        <strain evidence="1">HetAlV14-an2</strain>
    </source>
</reference>
<name>A0AA96C6A7_9VIRU</name>